<accession>A0ABU5FLU6</accession>
<dbReference type="RefSeq" id="WP_320748352.1">
    <property type="nucleotide sequence ID" value="NZ_CP152477.1"/>
</dbReference>
<comment type="caution">
    <text evidence="4">The sequence shown here is derived from an EMBL/GenBank/DDBJ whole genome shotgun (WGS) entry which is preliminary data.</text>
</comment>
<dbReference type="PANTHER" id="PTHR30244:SF34">
    <property type="entry name" value="DTDP-4-AMINO-4,6-DIDEOXYGALACTOSE TRANSAMINASE"/>
    <property type="match status" value="1"/>
</dbReference>
<dbReference type="GO" id="GO:0008483">
    <property type="term" value="F:transaminase activity"/>
    <property type="evidence" value="ECO:0007669"/>
    <property type="project" value="UniProtKB-KW"/>
</dbReference>
<dbReference type="PANTHER" id="PTHR30244">
    <property type="entry name" value="TRANSAMINASE"/>
    <property type="match status" value="1"/>
</dbReference>
<keyword evidence="1 3" id="KW-0663">Pyridoxal phosphate</keyword>
<dbReference type="InterPro" id="IPR015422">
    <property type="entry name" value="PyrdxlP-dep_Trfase_small"/>
</dbReference>
<dbReference type="Gene3D" id="3.90.1150.10">
    <property type="entry name" value="Aspartate Aminotransferase, domain 1"/>
    <property type="match status" value="1"/>
</dbReference>
<organism evidence="4 5">
    <name type="scientific">Pseudomonas salmasensis</name>
    <dbReference type="NCBI Taxonomy" id="2745514"/>
    <lineage>
        <taxon>Bacteria</taxon>
        <taxon>Pseudomonadati</taxon>
        <taxon>Pseudomonadota</taxon>
        <taxon>Gammaproteobacteria</taxon>
        <taxon>Pseudomonadales</taxon>
        <taxon>Pseudomonadaceae</taxon>
        <taxon>Pseudomonas</taxon>
    </lineage>
</organism>
<dbReference type="InterPro" id="IPR000653">
    <property type="entry name" value="DegT/StrS_aminotransferase"/>
</dbReference>
<evidence type="ECO:0000313" key="5">
    <source>
        <dbReference type="Proteomes" id="UP001277967"/>
    </source>
</evidence>
<dbReference type="EMBL" id="JAXGGE010000001">
    <property type="protein sequence ID" value="MDY4302203.1"/>
    <property type="molecule type" value="Genomic_DNA"/>
</dbReference>
<dbReference type="SUPFAM" id="SSF53383">
    <property type="entry name" value="PLP-dependent transferases"/>
    <property type="match status" value="1"/>
</dbReference>
<evidence type="ECO:0000256" key="1">
    <source>
        <dbReference type="ARBA" id="ARBA00022898"/>
    </source>
</evidence>
<protein>
    <submittedName>
        <fullName evidence="4">DegT/DnrJ/EryC1/StrS aminotransferase family protein</fullName>
    </submittedName>
</protein>
<dbReference type="CDD" id="cd00616">
    <property type="entry name" value="AHBA_syn"/>
    <property type="match status" value="1"/>
</dbReference>
<dbReference type="Gene3D" id="3.40.640.10">
    <property type="entry name" value="Type I PLP-dependent aspartate aminotransferase-like (Major domain)"/>
    <property type="match status" value="1"/>
</dbReference>
<sequence>MLNSPFAPWPSFTTEEADAVRDVVLSNKVNYWTGTECREFEKEFAAFAGTEYAIALANGTVALDLALKALGIGAGDEVIVTSRTFLASVSSIVNAGATPVFADVDLDSQNITADTIRAVITSKTRGIVCVHLAGWPCDMDEIMDLAHAHDLKVIEDCAQAHGALYKGRPVGSIGHVGAWSFCQDKIMTTGGEGGMVTTNDRELWASMWAYKDHGKSWEAVYEREHAPGFRWLHESFGTNWRMLEMQAVIGRIQLRKMTEWQATRQANAALIWNCAESLPALRVPVLPAGVRHAAYKCYVFIRPELLREEWSRDRILAEINSRGVPAFSGSCSEVYLEKAFDNTGWRPEVRLANAQLLGETSLMFLVHPTLTAAQIDLTCKVLADVITEATDSV</sequence>
<reference evidence="4 5" key="1">
    <citation type="submission" date="2023-11" db="EMBL/GenBank/DDBJ databases">
        <title>Genome sequence of Pseudomonas salmasensis Strain SLU99.</title>
        <authorList>
            <person name="Ghadamgahi F."/>
            <person name="Kalyandurg P.B."/>
            <person name="Catara V."/>
            <person name="Vetukuri R."/>
            <person name="Ghosh S."/>
        </authorList>
    </citation>
    <scope>NUCLEOTIDE SEQUENCE [LARGE SCALE GENOMIC DNA]</scope>
    <source>
        <strain evidence="4 5">SLU99</strain>
    </source>
</reference>
<keyword evidence="4" id="KW-0032">Aminotransferase</keyword>
<proteinExistence type="inferred from homology"/>
<dbReference type="InterPro" id="IPR015421">
    <property type="entry name" value="PyrdxlP-dep_Trfase_major"/>
</dbReference>
<dbReference type="InterPro" id="IPR015424">
    <property type="entry name" value="PyrdxlP-dep_Trfase"/>
</dbReference>
<evidence type="ECO:0000313" key="4">
    <source>
        <dbReference type="EMBL" id="MDY4302203.1"/>
    </source>
</evidence>
<evidence type="ECO:0000256" key="2">
    <source>
        <dbReference type="ARBA" id="ARBA00037999"/>
    </source>
</evidence>
<dbReference type="Pfam" id="PF01041">
    <property type="entry name" value="DegT_DnrJ_EryC1"/>
    <property type="match status" value="1"/>
</dbReference>
<comment type="similarity">
    <text evidence="2 3">Belongs to the DegT/DnrJ/EryC1 family.</text>
</comment>
<evidence type="ECO:0000256" key="3">
    <source>
        <dbReference type="RuleBase" id="RU004508"/>
    </source>
</evidence>
<keyword evidence="4" id="KW-0808">Transferase</keyword>
<gene>
    <name evidence="4" type="ORF">SO486_19740</name>
</gene>
<dbReference type="PIRSF" id="PIRSF000390">
    <property type="entry name" value="PLP_StrS"/>
    <property type="match status" value="1"/>
</dbReference>
<keyword evidence="5" id="KW-1185">Reference proteome</keyword>
<dbReference type="Proteomes" id="UP001277967">
    <property type="component" value="Unassembled WGS sequence"/>
</dbReference>
<name>A0ABU5FLU6_9PSED</name>